<evidence type="ECO:0000256" key="4">
    <source>
        <dbReference type="ARBA" id="ARBA00022785"/>
    </source>
</evidence>
<dbReference type="InterPro" id="IPR042118">
    <property type="entry name" value="QueA_dom1"/>
</dbReference>
<comment type="catalytic activity">
    <reaction evidence="5">
        <text>7-aminomethyl-7-carbaguanosine(34) in tRNA + S-adenosyl-L-methionine = epoxyqueuosine(34) in tRNA + adenine + L-methionine + 2 H(+)</text>
        <dbReference type="Rhea" id="RHEA:32155"/>
        <dbReference type="Rhea" id="RHEA-COMP:10342"/>
        <dbReference type="Rhea" id="RHEA-COMP:18582"/>
        <dbReference type="ChEBI" id="CHEBI:15378"/>
        <dbReference type="ChEBI" id="CHEBI:16708"/>
        <dbReference type="ChEBI" id="CHEBI:57844"/>
        <dbReference type="ChEBI" id="CHEBI:59789"/>
        <dbReference type="ChEBI" id="CHEBI:82833"/>
        <dbReference type="ChEBI" id="CHEBI:194443"/>
        <dbReference type="EC" id="2.4.99.17"/>
    </reaction>
</comment>
<evidence type="ECO:0000313" key="7">
    <source>
        <dbReference type="Proteomes" id="UP000244890"/>
    </source>
</evidence>
<proteinExistence type="inferred from homology"/>
<dbReference type="SUPFAM" id="SSF111337">
    <property type="entry name" value="QueA-like"/>
    <property type="match status" value="1"/>
</dbReference>
<comment type="subunit">
    <text evidence="5">Monomer.</text>
</comment>
<dbReference type="Proteomes" id="UP000244890">
    <property type="component" value="Chromosome"/>
</dbReference>
<dbReference type="EC" id="2.4.99.17" evidence="5"/>
<keyword evidence="6" id="KW-0413">Isomerase</keyword>
<comment type="subcellular location">
    <subcellularLocation>
        <location evidence="5">Cytoplasm</location>
    </subcellularLocation>
</comment>
<dbReference type="Gene3D" id="3.40.1780.10">
    <property type="entry name" value="QueA-like"/>
    <property type="match status" value="1"/>
</dbReference>
<keyword evidence="2 5" id="KW-0808">Transferase</keyword>
<sequence>MDVLSLQSYDYILPKELIAKYPENPKENAKLLVYNRRDKSIIHSNFWNFASFLPQDTLLVFNDTKVIPARFYGKKVLKDSKIGQQGAKIEALFHKELESNSYLLQCKGRLKEGARIAFVGNIIAEIIKDKGMGFKEVRFFEVEDGILKPLKKEKFFAFLEQYGHIPLPPYIKRETKIQDREDYNAVFAKHLGAIAAPTASLHFSEETFNALTQNFKHTYVTLHIGAGTFMGVSVDNILEHKIHKESFYISQESQQKISEATHITAIGTTATRVVEYFGLTGYGRGECDLFLHLPNKPLLTKALLTNFHLPKTTLLMLVASFVGLEEMQRIYKEAIKEQYRFYSYGDGMLIL</sequence>
<evidence type="ECO:0000256" key="3">
    <source>
        <dbReference type="ARBA" id="ARBA00022691"/>
    </source>
</evidence>
<dbReference type="InterPro" id="IPR003699">
    <property type="entry name" value="QueA"/>
</dbReference>
<accession>A0A2U8FG19</accession>
<organism evidence="6 7">
    <name type="scientific">Helicobacter apodemus</name>
    <dbReference type="NCBI Taxonomy" id="135569"/>
    <lineage>
        <taxon>Bacteria</taxon>
        <taxon>Pseudomonadati</taxon>
        <taxon>Campylobacterota</taxon>
        <taxon>Epsilonproteobacteria</taxon>
        <taxon>Campylobacterales</taxon>
        <taxon>Helicobacteraceae</taxon>
        <taxon>Helicobacter</taxon>
    </lineage>
</organism>
<reference evidence="6 7" key="1">
    <citation type="submission" date="2017-06" db="EMBL/GenBank/DDBJ databases">
        <title>Complete genome of Helicobacter apodemus.</title>
        <authorList>
            <person name="Cho S."/>
        </authorList>
    </citation>
    <scope>NUCLEOTIDE SEQUENCE [LARGE SCALE GENOMIC DNA]</scope>
    <source>
        <strain evidence="7">SNUVETPUB-15-01</strain>
    </source>
</reference>
<dbReference type="GO" id="GO:0008616">
    <property type="term" value="P:tRNA queuosine(34) biosynthetic process"/>
    <property type="evidence" value="ECO:0007669"/>
    <property type="project" value="UniProtKB-UniRule"/>
</dbReference>
<dbReference type="InterPro" id="IPR042119">
    <property type="entry name" value="QueA_dom2"/>
</dbReference>
<name>A0A2U8FG19_9HELI</name>
<evidence type="ECO:0000313" key="6">
    <source>
        <dbReference type="EMBL" id="AWI34687.1"/>
    </source>
</evidence>
<dbReference type="OrthoDB" id="9805933at2"/>
<dbReference type="KEGG" id="had:CDV25_07855"/>
<dbReference type="PANTHER" id="PTHR30307">
    <property type="entry name" value="S-ADENOSYLMETHIONINE:TRNA RIBOSYLTRANSFERASE-ISOMERASE"/>
    <property type="match status" value="1"/>
</dbReference>
<protein>
    <recommendedName>
        <fullName evidence="5">S-adenosylmethionine:tRNA ribosyltransferase-isomerase</fullName>
        <ecNumber evidence="5">2.4.99.17</ecNumber>
    </recommendedName>
    <alternativeName>
        <fullName evidence="5">Queuosine biosynthesis protein QueA</fullName>
    </alternativeName>
</protein>
<dbReference type="GO" id="GO:0051075">
    <property type="term" value="F:S-adenosylmethionine:tRNA ribosyltransferase-isomerase activity"/>
    <property type="evidence" value="ECO:0007669"/>
    <property type="project" value="UniProtKB-EC"/>
</dbReference>
<dbReference type="Pfam" id="PF02547">
    <property type="entry name" value="Queuosine_synth"/>
    <property type="match status" value="1"/>
</dbReference>
<comment type="similarity">
    <text evidence="5">Belongs to the QueA family.</text>
</comment>
<dbReference type="NCBIfam" id="NF001140">
    <property type="entry name" value="PRK00147.1"/>
    <property type="match status" value="1"/>
</dbReference>
<evidence type="ECO:0000256" key="1">
    <source>
        <dbReference type="ARBA" id="ARBA00022490"/>
    </source>
</evidence>
<dbReference type="PANTHER" id="PTHR30307:SF0">
    <property type="entry name" value="S-ADENOSYLMETHIONINE:TRNA RIBOSYLTRANSFERASE-ISOMERASE"/>
    <property type="match status" value="1"/>
</dbReference>
<keyword evidence="4 5" id="KW-0671">Queuosine biosynthesis</keyword>
<dbReference type="HAMAP" id="MF_00113">
    <property type="entry name" value="QueA"/>
    <property type="match status" value="1"/>
</dbReference>
<dbReference type="GO" id="GO:0005737">
    <property type="term" value="C:cytoplasm"/>
    <property type="evidence" value="ECO:0007669"/>
    <property type="project" value="UniProtKB-SubCell"/>
</dbReference>
<dbReference type="EMBL" id="CP021886">
    <property type="protein sequence ID" value="AWI34687.1"/>
    <property type="molecule type" value="Genomic_DNA"/>
</dbReference>
<dbReference type="UniPathway" id="UPA00392"/>
<dbReference type="RefSeq" id="WP_108911481.1">
    <property type="nucleotide sequence ID" value="NZ_CP021886.1"/>
</dbReference>
<evidence type="ECO:0000256" key="2">
    <source>
        <dbReference type="ARBA" id="ARBA00022679"/>
    </source>
</evidence>
<comment type="function">
    <text evidence="5">Transfers and isomerizes the ribose moiety from AdoMet to the 7-aminomethyl group of 7-deazaguanine (preQ1-tRNA) to give epoxyqueuosine (oQ-tRNA).</text>
</comment>
<dbReference type="Gene3D" id="2.40.10.240">
    <property type="entry name" value="QueA-like"/>
    <property type="match status" value="1"/>
</dbReference>
<dbReference type="NCBIfam" id="TIGR00113">
    <property type="entry name" value="queA"/>
    <property type="match status" value="1"/>
</dbReference>
<evidence type="ECO:0000256" key="5">
    <source>
        <dbReference type="HAMAP-Rule" id="MF_00113"/>
    </source>
</evidence>
<comment type="pathway">
    <text evidence="5">tRNA modification; tRNA-queuosine biosynthesis.</text>
</comment>
<keyword evidence="1 5" id="KW-0963">Cytoplasm</keyword>
<gene>
    <name evidence="5" type="primary">queA</name>
    <name evidence="6" type="ORF">CDV25_07855</name>
</gene>
<keyword evidence="3 5" id="KW-0949">S-adenosyl-L-methionine</keyword>
<dbReference type="AlphaFoldDB" id="A0A2U8FG19"/>
<dbReference type="InterPro" id="IPR036100">
    <property type="entry name" value="QueA_sf"/>
</dbReference>